<evidence type="ECO:0000313" key="9">
    <source>
        <dbReference type="EMBL" id="PAK21253.1"/>
    </source>
</evidence>
<dbReference type="Pfam" id="PF03633">
    <property type="entry name" value="Glyco_hydro_65C"/>
    <property type="match status" value="1"/>
</dbReference>
<dbReference type="PANTHER" id="PTHR11051">
    <property type="entry name" value="GLYCOSYL HYDROLASE-RELATED"/>
    <property type="match status" value="1"/>
</dbReference>
<accession>A0A269TIE2</accession>
<dbReference type="InterPro" id="IPR017045">
    <property type="entry name" value="Malt_Pase/Glycosyl_Hdrlase"/>
</dbReference>
<keyword evidence="2" id="KW-0328">Glycosyltransferase</keyword>
<sequence>MNKVELKYDVDNLEITQHGYENKLAKKTESIFNQGNSYIGIRAVDEEYNYLHKEDFFLAGFYNKGDDNEESELANLANSIQNEIYIDGDFLVFTNQDEYSKTLELKSGQIKRIVTFSRNQKKYRFSYYKNVSQSVKHLFAQKFVFEQLEGEDSEIIIMPHINGSSNNNGVMHFKEGIKKLYNENLVQYQYQSTKSKQHVIQNLQVRVLNDNKEHPYKDNDDFVLFMKRRNIGFKVRFILKSNTSAVIEKLMSVNSSQDELPKSLNIKDVIKKSYDLAEVLKKTSYEQIQNENLVTWETIFRQWEVDIIGESYNAKYDRLALYYSINQMNTFIPKYSDHYGIAAKGLSGEGYQGHNYWDSELFILPNLIFTDPARARQYLKYRYLGLNGARRKAQEKKHLGAQYPWETSLPHEGEVTPYWGQPDIKTGKQVPIASRAQEIHVSADVAYAVEQYYRVTDDQEFMNEYGYEMIIDTAIWWSQRAEYNPKLDIYVITDVMGPNEYKGNIDNNAYINRMAKFNLDLAIEYIKDLEANSSELLVKINNKIPYPYKLEDLENVANKLKQQSLTSDGILPENDTYLNLEKKNISGFKLRGDAGKKLFNTAEGISKLSGQLTKQADVVLLNWLFKDNLTVKDLQKNWDFYENSTTHDSSLSPSTYAISAIEYRHRLDYAYNLFKYAINIDLGSNFHSSDTGIHSGALAATFQMIVFGYGGLKYYNRKLYLNPLLASDWDGLNYSIKYKNSNLNIKINKKHFTVEADKEVELIIYNQPYKIQKLQTFEIK</sequence>
<evidence type="ECO:0000256" key="1">
    <source>
        <dbReference type="ARBA" id="ARBA00006768"/>
    </source>
</evidence>
<dbReference type="AlphaFoldDB" id="A0A269TIE2"/>
<evidence type="ECO:0008006" key="11">
    <source>
        <dbReference type="Google" id="ProtNLM"/>
    </source>
</evidence>
<dbReference type="GO" id="GO:0005975">
    <property type="term" value="P:carbohydrate metabolic process"/>
    <property type="evidence" value="ECO:0007669"/>
    <property type="project" value="InterPro"/>
</dbReference>
<dbReference type="InterPro" id="IPR005196">
    <property type="entry name" value="Glyco_hydro_65_N"/>
</dbReference>
<dbReference type="GO" id="GO:0030246">
    <property type="term" value="F:carbohydrate binding"/>
    <property type="evidence" value="ECO:0007669"/>
    <property type="project" value="InterPro"/>
</dbReference>
<keyword evidence="3" id="KW-0808">Transferase</keyword>
<evidence type="ECO:0000259" key="7">
    <source>
        <dbReference type="Pfam" id="PF03633"/>
    </source>
</evidence>
<evidence type="ECO:0000259" key="8">
    <source>
        <dbReference type="Pfam" id="PF03636"/>
    </source>
</evidence>
<proteinExistence type="inferred from homology"/>
<dbReference type="Pfam" id="PF03636">
    <property type="entry name" value="Glyco_hydro_65N"/>
    <property type="match status" value="1"/>
</dbReference>
<evidence type="ECO:0000256" key="4">
    <source>
        <dbReference type="PIRSR" id="PIRSR036289-50"/>
    </source>
</evidence>
<organism evidence="9 10">
    <name type="scientific">Mycoplasmopsis agassizii</name>
    <dbReference type="NCBI Taxonomy" id="33922"/>
    <lineage>
        <taxon>Bacteria</taxon>
        <taxon>Bacillati</taxon>
        <taxon>Mycoplasmatota</taxon>
        <taxon>Mycoplasmoidales</taxon>
        <taxon>Metamycoplasmataceae</taxon>
        <taxon>Mycoplasmopsis</taxon>
    </lineage>
</organism>
<evidence type="ECO:0000313" key="10">
    <source>
        <dbReference type="Proteomes" id="UP000216943"/>
    </source>
</evidence>
<evidence type="ECO:0000259" key="6">
    <source>
        <dbReference type="Pfam" id="PF03632"/>
    </source>
</evidence>
<evidence type="ECO:0000256" key="3">
    <source>
        <dbReference type="ARBA" id="ARBA00022679"/>
    </source>
</evidence>
<feature type="domain" description="Glycoside hydrolase family 65 C-terminal" evidence="7">
    <location>
        <begin position="713"/>
        <end position="770"/>
    </location>
</feature>
<evidence type="ECO:0000256" key="5">
    <source>
        <dbReference type="PIRSR" id="PIRSR036289-51"/>
    </source>
</evidence>
<feature type="domain" description="Glycoside hydrolase family 65 central catalytic" evidence="6">
    <location>
        <begin position="323"/>
        <end position="702"/>
    </location>
</feature>
<dbReference type="Gene3D" id="1.50.10.10">
    <property type="match status" value="1"/>
</dbReference>
<dbReference type="GO" id="GO:0004553">
    <property type="term" value="F:hydrolase activity, hydrolyzing O-glycosyl compounds"/>
    <property type="evidence" value="ECO:0007669"/>
    <property type="project" value="TreeGrafter"/>
</dbReference>
<dbReference type="Pfam" id="PF03632">
    <property type="entry name" value="Glyco_hydro_65m"/>
    <property type="match status" value="1"/>
</dbReference>
<dbReference type="InterPro" id="IPR005194">
    <property type="entry name" value="Glyco_hydro_65_C"/>
</dbReference>
<dbReference type="Gene3D" id="2.70.98.40">
    <property type="entry name" value="Glycoside hydrolase, family 65, N-terminal domain"/>
    <property type="match status" value="1"/>
</dbReference>
<evidence type="ECO:0000256" key="2">
    <source>
        <dbReference type="ARBA" id="ARBA00022676"/>
    </source>
</evidence>
<name>A0A269TIE2_9BACT</name>
<dbReference type="PIRSF" id="PIRSF036289">
    <property type="entry name" value="Glycosyl_hydrolase_malt_phosph"/>
    <property type="match status" value="1"/>
</dbReference>
<dbReference type="PANTHER" id="PTHR11051:SF8">
    <property type="entry name" value="PROTEIN-GLUCOSYLGALACTOSYLHYDROXYLYSINE GLUCOSIDASE"/>
    <property type="match status" value="1"/>
</dbReference>
<feature type="binding site" evidence="5">
    <location>
        <begin position="357"/>
        <end position="358"/>
    </location>
    <ligand>
        <name>substrate</name>
    </ligand>
</feature>
<protein>
    <recommendedName>
        <fullName evidence="11">Kojibiose phosphorylase</fullName>
    </recommendedName>
</protein>
<dbReference type="InterPro" id="IPR012341">
    <property type="entry name" value="6hp_glycosidase-like_sf"/>
</dbReference>
<dbReference type="InterPro" id="IPR005195">
    <property type="entry name" value="Glyco_hydro_65_M"/>
</dbReference>
<feature type="active site" description="Proton donor" evidence="4">
    <location>
        <position position="500"/>
    </location>
</feature>
<feature type="domain" description="Glycoside hydrolase family 65 N-terminal" evidence="8">
    <location>
        <begin position="16"/>
        <end position="256"/>
    </location>
</feature>
<reference evidence="10" key="1">
    <citation type="submission" date="2017-08" db="EMBL/GenBank/DDBJ databases">
        <authorList>
            <person name="Alvarez-Ponce D."/>
            <person name="Weitzman C.L."/>
            <person name="Tillett R.L."/>
            <person name="Sandmeier F.C."/>
            <person name="Tracy C.R."/>
        </authorList>
    </citation>
    <scope>NUCLEOTIDE SEQUENCE [LARGE SCALE GENOMIC DNA]</scope>
    <source>
        <strain evidence="10">723</strain>
    </source>
</reference>
<comment type="similarity">
    <text evidence="1">Belongs to the glycosyl hydrolase 65 family.</text>
</comment>
<dbReference type="Gene3D" id="2.60.420.10">
    <property type="entry name" value="Maltose phosphorylase, domain 3"/>
    <property type="match status" value="1"/>
</dbReference>
<dbReference type="OrthoDB" id="9758855at2"/>
<dbReference type="SUPFAM" id="SSF48208">
    <property type="entry name" value="Six-hairpin glycosidases"/>
    <property type="match status" value="1"/>
</dbReference>
<dbReference type="EMBL" id="NQNY01000008">
    <property type="protein sequence ID" value="PAK21253.1"/>
    <property type="molecule type" value="Genomic_DNA"/>
</dbReference>
<dbReference type="InterPro" id="IPR037018">
    <property type="entry name" value="GH65_N"/>
</dbReference>
<dbReference type="SUPFAM" id="SSF74650">
    <property type="entry name" value="Galactose mutarotase-like"/>
    <property type="match status" value="1"/>
</dbReference>
<dbReference type="RefSeq" id="WP_095334847.1">
    <property type="nucleotide sequence ID" value="NZ_NQNY01000008.1"/>
</dbReference>
<dbReference type="Proteomes" id="UP000216943">
    <property type="component" value="Unassembled WGS sequence"/>
</dbReference>
<comment type="caution">
    <text evidence="9">The sequence shown here is derived from an EMBL/GenBank/DDBJ whole genome shotgun (WGS) entry which is preliminary data.</text>
</comment>
<dbReference type="InterPro" id="IPR008928">
    <property type="entry name" value="6-hairpin_glycosidase_sf"/>
</dbReference>
<feature type="binding site" evidence="5">
    <location>
        <begin position="614"/>
        <end position="615"/>
    </location>
    <ligand>
        <name>substrate</name>
    </ligand>
</feature>
<dbReference type="InterPro" id="IPR011013">
    <property type="entry name" value="Gal_mutarotase_sf_dom"/>
</dbReference>
<dbReference type="GO" id="GO:0016757">
    <property type="term" value="F:glycosyltransferase activity"/>
    <property type="evidence" value="ECO:0007669"/>
    <property type="project" value="UniProtKB-KW"/>
</dbReference>
<gene>
    <name evidence="9" type="ORF">CJJ23_02805</name>
</gene>